<comment type="caution">
    <text evidence="1">The sequence shown here is derived from an EMBL/GenBank/DDBJ whole genome shotgun (WGS) entry which is preliminary data.</text>
</comment>
<organism evidence="1 2">
    <name type="scientific">Candidatus Acididesulfobacter diazotrophicus</name>
    <dbReference type="NCBI Taxonomy" id="2597226"/>
    <lineage>
        <taxon>Bacteria</taxon>
        <taxon>Deltaproteobacteria</taxon>
        <taxon>Candidatus Acidulodesulfobacterales</taxon>
        <taxon>Candidatus Acididesulfobacter</taxon>
    </lineage>
</organism>
<accession>A0A519BLR7</accession>
<dbReference type="EMBL" id="SGBB01000012">
    <property type="protein sequence ID" value="RZD18220.1"/>
    <property type="molecule type" value="Genomic_DNA"/>
</dbReference>
<sequence>MKKLSFTIKEFSRIHKIDQFSTYRAIWSKRIKATKIGGKWFISLNESNNFKKYKKGEVKIAHAN</sequence>
<dbReference type="AlphaFoldDB" id="A0A519BLR7"/>
<proteinExistence type="predicted"/>
<reference evidence="1 2" key="1">
    <citation type="journal article" date="2019" name="ISME J.">
        <title>Insights into ecological role of a new deltaproteobacterial order Candidatus Acidulodesulfobacterales by metagenomics and metatranscriptomics.</title>
        <authorList>
            <person name="Tan S."/>
            <person name="Liu J."/>
            <person name="Fang Y."/>
            <person name="Hedlund B.P."/>
            <person name="Lian Z.H."/>
            <person name="Huang L.Y."/>
            <person name="Li J.T."/>
            <person name="Huang L.N."/>
            <person name="Li W.J."/>
            <person name="Jiang H.C."/>
            <person name="Dong H.L."/>
            <person name="Shu W.S."/>
        </authorList>
    </citation>
    <scope>NUCLEOTIDE SEQUENCE [LARGE SCALE GENOMIC DNA]</scope>
    <source>
        <strain evidence="1">AP1</strain>
    </source>
</reference>
<evidence type="ECO:0000313" key="1">
    <source>
        <dbReference type="EMBL" id="RZD18220.1"/>
    </source>
</evidence>
<name>A0A519BLR7_9DELT</name>
<protein>
    <recommendedName>
        <fullName evidence="3">DNA-binding protein</fullName>
    </recommendedName>
</protein>
<evidence type="ECO:0008006" key="3">
    <source>
        <dbReference type="Google" id="ProtNLM"/>
    </source>
</evidence>
<gene>
    <name evidence="1" type="ORF">EVG15_07115</name>
</gene>
<evidence type="ECO:0000313" key="2">
    <source>
        <dbReference type="Proteomes" id="UP000319296"/>
    </source>
</evidence>
<dbReference type="Proteomes" id="UP000319296">
    <property type="component" value="Unassembled WGS sequence"/>
</dbReference>